<feature type="region of interest" description="Disordered" evidence="1">
    <location>
        <begin position="649"/>
        <end position="690"/>
    </location>
</feature>
<evidence type="ECO:0000313" key="5">
    <source>
        <dbReference type="Proteomes" id="UP000318571"/>
    </source>
</evidence>
<feature type="region of interest" description="Disordered" evidence="1">
    <location>
        <begin position="323"/>
        <end position="372"/>
    </location>
</feature>
<feature type="compositionally biased region" description="Gly residues" evidence="1">
    <location>
        <begin position="671"/>
        <end position="682"/>
    </location>
</feature>
<dbReference type="Gene3D" id="2.170.140.10">
    <property type="entry name" value="Chitin binding domain"/>
    <property type="match status" value="1"/>
</dbReference>
<dbReference type="Pfam" id="PF01607">
    <property type="entry name" value="CBM_14"/>
    <property type="match status" value="1"/>
</dbReference>
<keyword evidence="5" id="KW-1185">Reference proteome</keyword>
<feature type="region of interest" description="Disordered" evidence="1">
    <location>
        <begin position="512"/>
        <end position="545"/>
    </location>
</feature>
<accession>A0A553PHC0</accession>
<evidence type="ECO:0000256" key="2">
    <source>
        <dbReference type="SAM" id="SignalP"/>
    </source>
</evidence>
<comment type="caution">
    <text evidence="4">The sequence shown here is derived from an EMBL/GenBank/DDBJ whole genome shotgun (WGS) entry which is preliminary data.</text>
</comment>
<evidence type="ECO:0000256" key="1">
    <source>
        <dbReference type="SAM" id="MobiDB-lite"/>
    </source>
</evidence>
<feature type="region of interest" description="Disordered" evidence="1">
    <location>
        <begin position="464"/>
        <end position="497"/>
    </location>
</feature>
<proteinExistence type="predicted"/>
<feature type="domain" description="Chitin-binding type-2" evidence="3">
    <location>
        <begin position="62"/>
        <end position="120"/>
    </location>
</feature>
<name>A0A553PHC0_TIGCA</name>
<protein>
    <recommendedName>
        <fullName evidence="3">Chitin-binding type-2 domain-containing protein</fullName>
    </recommendedName>
</protein>
<keyword evidence="2" id="KW-0732">Signal</keyword>
<feature type="chain" id="PRO_5021706191" description="Chitin-binding type-2 domain-containing protein" evidence="2">
    <location>
        <begin position="32"/>
        <end position="718"/>
    </location>
</feature>
<feature type="signal peptide" evidence="2">
    <location>
        <begin position="1"/>
        <end position="31"/>
    </location>
</feature>
<feature type="region of interest" description="Disordered" evidence="1">
    <location>
        <begin position="153"/>
        <end position="252"/>
    </location>
</feature>
<dbReference type="PANTHER" id="PTHR22933:SF43">
    <property type="entry name" value="LP10131P"/>
    <property type="match status" value="1"/>
</dbReference>
<dbReference type="Proteomes" id="UP000318571">
    <property type="component" value="Chromosome 5"/>
</dbReference>
<feature type="compositionally biased region" description="Polar residues" evidence="1">
    <location>
        <begin position="169"/>
        <end position="178"/>
    </location>
</feature>
<dbReference type="PANTHER" id="PTHR22933">
    <property type="entry name" value="FI18007P1-RELATED"/>
    <property type="match status" value="1"/>
</dbReference>
<sequence length="718" mass="78962">MFPWTKGGGTQPSASIRLILILISVLLLIEKEDYDDYYEEDADEGAESAHGALQRQVRFKSTFSCKNRHPGYYADMSLSCEVYHLCSRHGVGLAFNCPRGTRFQQRTMVCDHWFMVNCENSASFYDGNLRIGQPGVNFLDDDDPNVPVMQLMIKESTTRPPKRSRTTPQVSKSQTAPRQTRPKLLGSNRGNRKPKFMQVVVQDRFKPPGQKANVAQRGGVRHRHHEHHSLSVESRLNRGSENDQGGSVSEVFGPPLGENGIILDDKELLPFQNDQNRILRRTEEKKKTRQKYPAFPTKEELLQSYGIDASLKAPPVDATIALFKPRPTRSPGRGATSRQKPTAWQASPSPRVVTTPTPQLKFSPPPSPVASPLTGHVPEEHPLNELLPPTARVVAVKPLRTLALSNRGSDPSIMTLSQFLDQFPNISHVHTVPIQVKGAQVRMIEQLVEAQQTKGGMAEAIRGQVDDQSNTPRQQDSDGASSLLDFRSPGRESNTLDDELEDLIANRDARKVAEDNGQETDNAVTVHPRGGGAGPRFTQDLSDSVSPPTAIFPELEFGFQPLPRFSATTSTATTLQPTQLTTQIDEETKDDEDAAAAAEKDAFFFTTTKAPRVTVGGEELNELLDSRGKKKTSPFDMRGLFYIPSKPKVKPVKAKQLKPLSTSTQQRRRGGGGPGGGGGGARGRGRFQPTRAFGSFSAFQPFSPGSLVRGTLSNFFAP</sequence>
<dbReference type="PROSITE" id="PS50940">
    <property type="entry name" value="CHIT_BIND_II"/>
    <property type="match status" value="1"/>
</dbReference>
<dbReference type="SUPFAM" id="SSF57625">
    <property type="entry name" value="Invertebrate chitin-binding proteins"/>
    <property type="match status" value="1"/>
</dbReference>
<feature type="compositionally biased region" description="Polar residues" evidence="1">
    <location>
        <begin position="466"/>
        <end position="480"/>
    </location>
</feature>
<feature type="compositionally biased region" description="Low complexity" evidence="1">
    <location>
        <begin position="347"/>
        <end position="358"/>
    </location>
</feature>
<dbReference type="EMBL" id="VCGU01000004">
    <property type="protein sequence ID" value="TRY77082.1"/>
    <property type="molecule type" value="Genomic_DNA"/>
</dbReference>
<dbReference type="InterPro" id="IPR036508">
    <property type="entry name" value="Chitin-bd_dom_sf"/>
</dbReference>
<organism evidence="4 5">
    <name type="scientific">Tigriopus californicus</name>
    <name type="common">Marine copepod</name>
    <dbReference type="NCBI Taxonomy" id="6832"/>
    <lineage>
        <taxon>Eukaryota</taxon>
        <taxon>Metazoa</taxon>
        <taxon>Ecdysozoa</taxon>
        <taxon>Arthropoda</taxon>
        <taxon>Crustacea</taxon>
        <taxon>Multicrustacea</taxon>
        <taxon>Hexanauplia</taxon>
        <taxon>Copepoda</taxon>
        <taxon>Harpacticoida</taxon>
        <taxon>Harpacticidae</taxon>
        <taxon>Tigriopus</taxon>
    </lineage>
</organism>
<evidence type="ECO:0000259" key="3">
    <source>
        <dbReference type="PROSITE" id="PS50940"/>
    </source>
</evidence>
<reference evidence="4 5" key="1">
    <citation type="journal article" date="2018" name="Nat. Ecol. Evol.">
        <title>Genomic signatures of mitonuclear coevolution across populations of Tigriopus californicus.</title>
        <authorList>
            <person name="Barreto F.S."/>
            <person name="Watson E.T."/>
            <person name="Lima T.G."/>
            <person name="Willett C.S."/>
            <person name="Edmands S."/>
            <person name="Li W."/>
            <person name="Burton R.S."/>
        </authorList>
    </citation>
    <scope>NUCLEOTIDE SEQUENCE [LARGE SCALE GENOMIC DNA]</scope>
    <source>
        <strain evidence="4 5">San Diego</strain>
    </source>
</reference>
<dbReference type="InterPro" id="IPR052976">
    <property type="entry name" value="Scoloptoxin-like"/>
</dbReference>
<dbReference type="GO" id="GO:0008061">
    <property type="term" value="F:chitin binding"/>
    <property type="evidence" value="ECO:0007669"/>
    <property type="project" value="InterPro"/>
</dbReference>
<dbReference type="AlphaFoldDB" id="A0A553PHC0"/>
<gene>
    <name evidence="4" type="ORF">TCAL_02705</name>
</gene>
<dbReference type="InterPro" id="IPR002557">
    <property type="entry name" value="Chitin-bd_dom"/>
</dbReference>
<dbReference type="GO" id="GO:0005576">
    <property type="term" value="C:extracellular region"/>
    <property type="evidence" value="ECO:0007669"/>
    <property type="project" value="InterPro"/>
</dbReference>
<feature type="compositionally biased region" description="Polar residues" evidence="1">
    <location>
        <begin position="336"/>
        <end position="346"/>
    </location>
</feature>
<evidence type="ECO:0000313" key="4">
    <source>
        <dbReference type="EMBL" id="TRY77082.1"/>
    </source>
</evidence>